<dbReference type="RefSeq" id="WP_168675144.1">
    <property type="nucleotide sequence ID" value="NZ_JAAVTK010000019.1"/>
</dbReference>
<dbReference type="Proteomes" id="UP000717634">
    <property type="component" value="Unassembled WGS sequence"/>
</dbReference>
<proteinExistence type="predicted"/>
<comment type="caution">
    <text evidence="2">The sequence shown here is derived from an EMBL/GenBank/DDBJ whole genome shotgun (WGS) entry which is preliminary data.</text>
</comment>
<evidence type="ECO:0008006" key="4">
    <source>
        <dbReference type="Google" id="ProtNLM"/>
    </source>
</evidence>
<evidence type="ECO:0000313" key="3">
    <source>
        <dbReference type="Proteomes" id="UP000717634"/>
    </source>
</evidence>
<accession>A0ABX1HQT8</accession>
<feature type="signal peptide" evidence="1">
    <location>
        <begin position="1"/>
        <end position="27"/>
    </location>
</feature>
<evidence type="ECO:0000256" key="1">
    <source>
        <dbReference type="SAM" id="SignalP"/>
    </source>
</evidence>
<keyword evidence="1" id="KW-0732">Signal</keyword>
<reference evidence="2 3" key="1">
    <citation type="submission" date="2020-03" db="EMBL/GenBank/DDBJ databases">
        <title>Genomic Encyclopedia of Type Strains, Phase IV (KMG-V): Genome sequencing to study the core and pangenomes of soil and plant-associated prokaryotes.</title>
        <authorList>
            <person name="Whitman W."/>
        </authorList>
    </citation>
    <scope>NUCLEOTIDE SEQUENCE [LARGE SCALE GENOMIC DNA]</scope>
    <source>
        <strain evidence="2 3">1B</strain>
    </source>
</reference>
<evidence type="ECO:0000313" key="2">
    <source>
        <dbReference type="EMBL" id="NKI91582.1"/>
    </source>
</evidence>
<name>A0ABX1HQT8_9BACT</name>
<gene>
    <name evidence="2" type="ORF">HBN54_004202</name>
</gene>
<keyword evidence="3" id="KW-1185">Reference proteome</keyword>
<dbReference type="EMBL" id="JAAVTK010000019">
    <property type="protein sequence ID" value="NKI91582.1"/>
    <property type="molecule type" value="Genomic_DNA"/>
</dbReference>
<sequence>MPHFSRHPAALLALLLLAHGLLLPGCAPPNPTAAAGAPPAATPPAFPFGHRVDSLNGIAGHTFGETPSTFPHLRLLPQIHGIPEGPTRAYASTGTTGWFDQHRTQVNFQFYYFLDGKFYAFATLGDAAVLRPEATALFGPGQAQGPNQIVWEGRQARAVYTEEAVGAGLEGRLDVLSKPLEAALMAEEQAQRKAENPQ</sequence>
<protein>
    <recommendedName>
        <fullName evidence="4">Lipoprotein</fullName>
    </recommendedName>
</protein>
<feature type="chain" id="PRO_5045185444" description="Lipoprotein" evidence="1">
    <location>
        <begin position="28"/>
        <end position="198"/>
    </location>
</feature>
<organism evidence="2 3">
    <name type="scientific">Hymenobacter artigasi</name>
    <dbReference type="NCBI Taxonomy" id="2719616"/>
    <lineage>
        <taxon>Bacteria</taxon>
        <taxon>Pseudomonadati</taxon>
        <taxon>Bacteroidota</taxon>
        <taxon>Cytophagia</taxon>
        <taxon>Cytophagales</taxon>
        <taxon>Hymenobacteraceae</taxon>
        <taxon>Hymenobacter</taxon>
    </lineage>
</organism>